<evidence type="ECO:0000256" key="7">
    <source>
        <dbReference type="ARBA" id="ARBA00022679"/>
    </source>
</evidence>
<dbReference type="Gene3D" id="1.20.120.1760">
    <property type="match status" value="1"/>
</dbReference>
<dbReference type="InterPro" id="IPR000462">
    <property type="entry name" value="CDP-OH_P_trans"/>
</dbReference>
<dbReference type="PANTHER" id="PTHR14269">
    <property type="entry name" value="CDP-DIACYLGLYCEROL--GLYCEROL-3-PHOSPHATE 3-PHOSPHATIDYLTRANSFERASE-RELATED"/>
    <property type="match status" value="1"/>
</dbReference>
<feature type="transmembrane region" description="Helical" evidence="16">
    <location>
        <begin position="65"/>
        <end position="84"/>
    </location>
</feature>
<dbReference type="STRING" id="990371.SAMN05421813_10665"/>
<gene>
    <name evidence="17" type="ORF">SAMN05421813_10665</name>
</gene>
<dbReference type="InterPro" id="IPR004533">
    <property type="entry name" value="CDP-diaglyc--ser_O-PTrfase"/>
</dbReference>
<feature type="transmembrane region" description="Helical" evidence="16">
    <location>
        <begin position="7"/>
        <end position="25"/>
    </location>
</feature>
<evidence type="ECO:0000256" key="4">
    <source>
        <dbReference type="ARBA" id="ARBA00013174"/>
    </source>
</evidence>
<protein>
    <recommendedName>
        <fullName evidence="5">CDP-diacylglycerol--serine O-phosphatidyltransferase</fullName>
        <ecNumber evidence="4">2.7.8.8</ecNumber>
    </recommendedName>
    <alternativeName>
        <fullName evidence="14">Phosphatidylserine synthase</fullName>
    </alternativeName>
</protein>
<dbReference type="InterPro" id="IPR048254">
    <property type="entry name" value="CDP_ALCOHOL_P_TRANSF_CS"/>
</dbReference>
<feature type="transmembrane region" description="Helical" evidence="16">
    <location>
        <begin position="31"/>
        <end position="53"/>
    </location>
</feature>
<keyword evidence="13" id="KW-1208">Phospholipid metabolism</keyword>
<evidence type="ECO:0000313" key="18">
    <source>
        <dbReference type="Proteomes" id="UP000199226"/>
    </source>
</evidence>
<keyword evidence="12" id="KW-0594">Phospholipid biosynthesis</keyword>
<evidence type="ECO:0000256" key="10">
    <source>
        <dbReference type="ARBA" id="ARBA00023098"/>
    </source>
</evidence>
<dbReference type="NCBIfam" id="TIGR00473">
    <property type="entry name" value="pssA"/>
    <property type="match status" value="1"/>
</dbReference>
<dbReference type="InterPro" id="IPR050324">
    <property type="entry name" value="CDP-alcohol_PTase-I"/>
</dbReference>
<keyword evidence="10" id="KW-0443">Lipid metabolism</keyword>
<evidence type="ECO:0000256" key="16">
    <source>
        <dbReference type="SAM" id="Phobius"/>
    </source>
</evidence>
<accession>A0A1G9QJC6</accession>
<keyword evidence="9 16" id="KW-1133">Transmembrane helix</keyword>
<dbReference type="PANTHER" id="PTHR14269:SF61">
    <property type="entry name" value="CDP-DIACYLGLYCEROL--SERINE O-PHOSPHATIDYLTRANSFERASE"/>
    <property type="match status" value="1"/>
</dbReference>
<dbReference type="GO" id="GO:0008654">
    <property type="term" value="P:phospholipid biosynthetic process"/>
    <property type="evidence" value="ECO:0007669"/>
    <property type="project" value="UniProtKB-KW"/>
</dbReference>
<keyword evidence="8 16" id="KW-0812">Transmembrane</keyword>
<organism evidence="17 18">
    <name type="scientific">Daejeonella rubra</name>
    <dbReference type="NCBI Taxonomy" id="990371"/>
    <lineage>
        <taxon>Bacteria</taxon>
        <taxon>Pseudomonadati</taxon>
        <taxon>Bacteroidota</taxon>
        <taxon>Sphingobacteriia</taxon>
        <taxon>Sphingobacteriales</taxon>
        <taxon>Sphingobacteriaceae</taxon>
        <taxon>Daejeonella</taxon>
    </lineage>
</organism>
<evidence type="ECO:0000256" key="1">
    <source>
        <dbReference type="ARBA" id="ARBA00000287"/>
    </source>
</evidence>
<dbReference type="Proteomes" id="UP000199226">
    <property type="component" value="Unassembled WGS sequence"/>
</dbReference>
<dbReference type="Pfam" id="PF01066">
    <property type="entry name" value="CDP-OH_P_transf"/>
    <property type="match status" value="1"/>
</dbReference>
<evidence type="ECO:0000256" key="13">
    <source>
        <dbReference type="ARBA" id="ARBA00023264"/>
    </source>
</evidence>
<evidence type="ECO:0000313" key="17">
    <source>
        <dbReference type="EMBL" id="SDM11096.1"/>
    </source>
</evidence>
<dbReference type="AlphaFoldDB" id="A0A1G9QJC6"/>
<dbReference type="GO" id="GO:0016020">
    <property type="term" value="C:membrane"/>
    <property type="evidence" value="ECO:0007669"/>
    <property type="project" value="InterPro"/>
</dbReference>
<feature type="transmembrane region" description="Helical" evidence="16">
    <location>
        <begin position="125"/>
        <end position="144"/>
    </location>
</feature>
<evidence type="ECO:0000256" key="14">
    <source>
        <dbReference type="ARBA" id="ARBA00032361"/>
    </source>
</evidence>
<keyword evidence="11 16" id="KW-0472">Membrane</keyword>
<dbReference type="GO" id="GO:0003882">
    <property type="term" value="F:CDP-diacylglycerol-serine O-phosphatidyltransferase activity"/>
    <property type="evidence" value="ECO:0007669"/>
    <property type="project" value="UniProtKB-EC"/>
</dbReference>
<evidence type="ECO:0000256" key="5">
    <source>
        <dbReference type="ARBA" id="ARBA00017171"/>
    </source>
</evidence>
<dbReference type="EMBL" id="FNHH01000006">
    <property type="protein sequence ID" value="SDM11096.1"/>
    <property type="molecule type" value="Genomic_DNA"/>
</dbReference>
<evidence type="ECO:0000256" key="6">
    <source>
        <dbReference type="ARBA" id="ARBA00022516"/>
    </source>
</evidence>
<dbReference type="PROSITE" id="PS00379">
    <property type="entry name" value="CDP_ALCOHOL_P_TRANSF"/>
    <property type="match status" value="1"/>
</dbReference>
<evidence type="ECO:0000256" key="12">
    <source>
        <dbReference type="ARBA" id="ARBA00023209"/>
    </source>
</evidence>
<dbReference type="InterPro" id="IPR043130">
    <property type="entry name" value="CDP-OH_PTrfase_TM_dom"/>
</dbReference>
<evidence type="ECO:0000256" key="11">
    <source>
        <dbReference type="ARBA" id="ARBA00023136"/>
    </source>
</evidence>
<reference evidence="18" key="1">
    <citation type="submission" date="2016-10" db="EMBL/GenBank/DDBJ databases">
        <authorList>
            <person name="Varghese N."/>
            <person name="Submissions S."/>
        </authorList>
    </citation>
    <scope>NUCLEOTIDE SEQUENCE [LARGE SCALE GENOMIC DNA]</scope>
    <source>
        <strain evidence="18">DSM 24536</strain>
    </source>
</reference>
<name>A0A1G9QJC6_9SPHI</name>
<dbReference type="GO" id="GO:0012505">
    <property type="term" value="C:endomembrane system"/>
    <property type="evidence" value="ECO:0007669"/>
    <property type="project" value="UniProtKB-SubCell"/>
</dbReference>
<proteinExistence type="inferred from homology"/>
<evidence type="ECO:0000256" key="3">
    <source>
        <dbReference type="ARBA" id="ARBA00010441"/>
    </source>
</evidence>
<dbReference type="EC" id="2.7.8.8" evidence="4"/>
<evidence type="ECO:0000256" key="2">
    <source>
        <dbReference type="ARBA" id="ARBA00004127"/>
    </source>
</evidence>
<comment type="similarity">
    <text evidence="3 15">Belongs to the CDP-alcohol phosphatidyltransferase class-I family.</text>
</comment>
<comment type="subcellular location">
    <subcellularLocation>
        <location evidence="2">Endomembrane system</location>
        <topology evidence="2">Multi-pass membrane protein</topology>
    </subcellularLocation>
</comment>
<keyword evidence="7 15" id="KW-0808">Transferase</keyword>
<dbReference type="OrthoDB" id="9777147at2"/>
<evidence type="ECO:0000256" key="15">
    <source>
        <dbReference type="RuleBase" id="RU003750"/>
    </source>
</evidence>
<feature type="transmembrane region" description="Helical" evidence="16">
    <location>
        <begin position="192"/>
        <end position="223"/>
    </location>
</feature>
<evidence type="ECO:0000256" key="9">
    <source>
        <dbReference type="ARBA" id="ARBA00022989"/>
    </source>
</evidence>
<feature type="transmembrane region" description="Helical" evidence="16">
    <location>
        <begin position="96"/>
        <end position="113"/>
    </location>
</feature>
<dbReference type="RefSeq" id="WP_090701915.1">
    <property type="nucleotide sequence ID" value="NZ_FNHH01000006.1"/>
</dbReference>
<keyword evidence="6" id="KW-0444">Lipid biosynthesis</keyword>
<dbReference type="PROSITE" id="PS51257">
    <property type="entry name" value="PROKAR_LIPOPROTEIN"/>
    <property type="match status" value="1"/>
</dbReference>
<keyword evidence="18" id="KW-1185">Reference proteome</keyword>
<comment type="catalytic activity">
    <reaction evidence="1">
        <text>a CDP-1,2-diacyl-sn-glycerol + L-serine = a 1,2-diacyl-sn-glycero-3-phospho-L-serine + CMP + H(+)</text>
        <dbReference type="Rhea" id="RHEA:16913"/>
        <dbReference type="ChEBI" id="CHEBI:15378"/>
        <dbReference type="ChEBI" id="CHEBI:33384"/>
        <dbReference type="ChEBI" id="CHEBI:57262"/>
        <dbReference type="ChEBI" id="CHEBI:58332"/>
        <dbReference type="ChEBI" id="CHEBI:60377"/>
        <dbReference type="EC" id="2.7.8.8"/>
    </reaction>
</comment>
<sequence length="232" mass="26188">MKQHIPNTVTCLNLFSGCLGIVFAFKGELHLATYAILIAAVLDFLDGMLARWLKAYSELGKQLDSMADMVSFGVLPSVIIYQMFLLSPQTAPYSSWLNYSAFLIAVFSGLRLAKFNIDTRQSENFIGLPTPANSLLIASFPMMIMENNSFFMNYIMNPYFLFIFSLGMGLLLVSEIPLISLKFKSLKLSENLLRYILIGSSLILILIFQFAAVPMILFLYFLISFIQFRTIS</sequence>
<feature type="transmembrane region" description="Helical" evidence="16">
    <location>
        <begin position="159"/>
        <end position="180"/>
    </location>
</feature>
<evidence type="ECO:0000256" key="8">
    <source>
        <dbReference type="ARBA" id="ARBA00022692"/>
    </source>
</evidence>